<evidence type="ECO:0000313" key="3">
    <source>
        <dbReference type="Proteomes" id="UP000674318"/>
    </source>
</evidence>
<feature type="compositionally biased region" description="Basic and acidic residues" evidence="1">
    <location>
        <begin position="468"/>
        <end position="478"/>
    </location>
</feature>
<evidence type="ECO:0000313" key="2">
    <source>
        <dbReference type="EMBL" id="KAG5495058.1"/>
    </source>
</evidence>
<sequence length="595" mass="65243">MSQRYEDAVLKGTALLLFDLPLALRNAVQPLHKLFDSHYPNNGITRILLNQEPIRSTSGENVMECGAVFFSSPEALWRILDRVRVLLRTEDGELELRRGYLTLGVQEVLVEGVVTWGAKGRQRPTSALTTVPLTPAPTTASRSKISEGSSVSPRASAVATQPVPASVTPPTTASSAVPDLENKNAPASHGEMPMGSGGRSEGCQTVVVVLLFKEIYNRHRDSKEENTNSKQVGASTSFPLSPFMVYQMLVGVCQPRKIVLIESQRAAAKRESRALVELESAEVAAHVIRVFTRRAVEFVSESHAYKVPEHSRKPPEKGPLPICAEVRYYVNCAYSVRNGQSLYLPNGNRNYHRTVAVRPFCPSELDLTDPRSLARLQAKAPREWQPDPHAIRPASIPDRESPNRAEVCEEKPRHLQPSSTAVQHKRCRSPPPRGRSACPSTSRSHSVASSSTSSHRRRRHRGHHSNHRGSDDDRHDARASPARKHGHSEAAAAVSAPVPETDLSAESQPIAAAGYAQSPSSPQTAALLSSQLQKVQGAYESVSATPAPPAVTYDNFGALPVGWRPIFSQEYQQTYYAYRDPNTGLETTTWERPAT</sequence>
<feature type="region of interest" description="Disordered" evidence="1">
    <location>
        <begin position="124"/>
        <end position="200"/>
    </location>
</feature>
<organism evidence="2 3">
    <name type="scientific">Porcisia hertigi</name>
    <dbReference type="NCBI Taxonomy" id="2761500"/>
    <lineage>
        <taxon>Eukaryota</taxon>
        <taxon>Discoba</taxon>
        <taxon>Euglenozoa</taxon>
        <taxon>Kinetoplastea</taxon>
        <taxon>Metakinetoplastina</taxon>
        <taxon>Trypanosomatida</taxon>
        <taxon>Trypanosomatidae</taxon>
        <taxon>Leishmaniinae</taxon>
        <taxon>Porcisia</taxon>
    </lineage>
</organism>
<name>A0A836II53_9TRYP</name>
<dbReference type="AlphaFoldDB" id="A0A836II53"/>
<reference evidence="2 3" key="1">
    <citation type="submission" date="2021-02" db="EMBL/GenBank/DDBJ databases">
        <title>Porcisia hertigi Genome sequencing and assembly.</title>
        <authorList>
            <person name="Almutairi H."/>
            <person name="Gatherer D."/>
        </authorList>
    </citation>
    <scope>NUCLEOTIDE SEQUENCE [LARGE SCALE GENOMIC DNA]</scope>
    <source>
        <strain evidence="2 3">C119</strain>
    </source>
</reference>
<dbReference type="KEGG" id="phet:94288230"/>
<dbReference type="OrthoDB" id="264008at2759"/>
<feature type="compositionally biased region" description="Basic and acidic residues" evidence="1">
    <location>
        <begin position="380"/>
        <end position="390"/>
    </location>
</feature>
<keyword evidence="3" id="KW-1185">Reference proteome</keyword>
<dbReference type="RefSeq" id="XP_067754310.1">
    <property type="nucleotide sequence ID" value="XM_067898153.1"/>
</dbReference>
<gene>
    <name evidence="2" type="ORF">JKF63_02111</name>
</gene>
<feature type="compositionally biased region" description="Basic and acidic residues" evidence="1">
    <location>
        <begin position="397"/>
        <end position="413"/>
    </location>
</feature>
<feature type="compositionally biased region" description="Polar residues" evidence="1">
    <location>
        <begin position="142"/>
        <end position="153"/>
    </location>
</feature>
<feature type="compositionally biased region" description="Low complexity" evidence="1">
    <location>
        <begin position="440"/>
        <end position="453"/>
    </location>
</feature>
<proteinExistence type="predicted"/>
<dbReference type="GeneID" id="94288230"/>
<feature type="compositionally biased region" description="Low complexity" evidence="1">
    <location>
        <begin position="124"/>
        <end position="141"/>
    </location>
</feature>
<protein>
    <submittedName>
        <fullName evidence="2">Uncharacterized protein</fullName>
    </submittedName>
</protein>
<feature type="compositionally biased region" description="Basic residues" evidence="1">
    <location>
        <begin position="454"/>
        <end position="467"/>
    </location>
</feature>
<accession>A0A836II53</accession>
<feature type="compositionally biased region" description="Low complexity" evidence="1">
    <location>
        <begin position="489"/>
        <end position="500"/>
    </location>
</feature>
<comment type="caution">
    <text evidence="2">The sequence shown here is derived from an EMBL/GenBank/DDBJ whole genome shotgun (WGS) entry which is preliminary data.</text>
</comment>
<evidence type="ECO:0000256" key="1">
    <source>
        <dbReference type="SAM" id="MobiDB-lite"/>
    </source>
</evidence>
<dbReference type="Proteomes" id="UP000674318">
    <property type="component" value="Unassembled WGS sequence"/>
</dbReference>
<feature type="compositionally biased region" description="Low complexity" evidence="1">
    <location>
        <begin position="155"/>
        <end position="178"/>
    </location>
</feature>
<dbReference type="EMBL" id="JAFJZO010000033">
    <property type="protein sequence ID" value="KAG5495058.1"/>
    <property type="molecule type" value="Genomic_DNA"/>
</dbReference>
<feature type="region of interest" description="Disordered" evidence="1">
    <location>
        <begin position="377"/>
        <end position="505"/>
    </location>
</feature>